<comment type="caution">
    <text evidence="6">The sequence shown here is derived from an EMBL/GenBank/DDBJ whole genome shotgun (WGS) entry which is preliminary data.</text>
</comment>
<dbReference type="PANTHER" id="PTHR47506:SF3">
    <property type="entry name" value="HTH-TYPE TRANSCRIPTIONAL REGULATOR LMRA"/>
    <property type="match status" value="1"/>
</dbReference>
<evidence type="ECO:0000313" key="6">
    <source>
        <dbReference type="EMBL" id="MEA5669354.1"/>
    </source>
</evidence>
<dbReference type="EMBL" id="JAYFUH010000249">
    <property type="protein sequence ID" value="MEA5669354.1"/>
    <property type="molecule type" value="Genomic_DNA"/>
</dbReference>
<keyword evidence="7" id="KW-1185">Reference proteome</keyword>
<dbReference type="Pfam" id="PF00440">
    <property type="entry name" value="TetR_N"/>
    <property type="match status" value="1"/>
</dbReference>
<dbReference type="SUPFAM" id="SSF48498">
    <property type="entry name" value="Tetracyclin repressor-like, C-terminal domain"/>
    <property type="match status" value="1"/>
</dbReference>
<dbReference type="InterPro" id="IPR009057">
    <property type="entry name" value="Homeodomain-like_sf"/>
</dbReference>
<dbReference type="SUPFAM" id="SSF46689">
    <property type="entry name" value="Homeodomain-like"/>
    <property type="match status" value="1"/>
</dbReference>
<evidence type="ECO:0000259" key="5">
    <source>
        <dbReference type="PROSITE" id="PS50977"/>
    </source>
</evidence>
<feature type="DNA-binding region" description="H-T-H motif" evidence="4">
    <location>
        <begin position="29"/>
        <end position="48"/>
    </location>
</feature>
<dbReference type="PANTHER" id="PTHR47506">
    <property type="entry name" value="TRANSCRIPTIONAL REGULATORY PROTEIN"/>
    <property type="match status" value="1"/>
</dbReference>
<dbReference type="RefSeq" id="WP_132864158.1">
    <property type="nucleotide sequence ID" value="NZ_JAYFUH010000249.1"/>
</dbReference>
<dbReference type="Gene3D" id="1.10.357.10">
    <property type="entry name" value="Tetracycline Repressor, domain 2"/>
    <property type="match status" value="1"/>
</dbReference>
<dbReference type="InterPro" id="IPR036271">
    <property type="entry name" value="Tet_transcr_reg_TetR-rel_C_sf"/>
</dbReference>
<keyword evidence="2 4" id="KW-0238">DNA-binding</keyword>
<name>A0ABU5V7L6_9GAMM</name>
<dbReference type="Pfam" id="PF21993">
    <property type="entry name" value="TetR_C_13_2"/>
    <property type="match status" value="1"/>
</dbReference>
<keyword evidence="1" id="KW-0805">Transcription regulation</keyword>
<dbReference type="Proteomes" id="UP001301653">
    <property type="component" value="Unassembled WGS sequence"/>
</dbReference>
<sequence>MRRRPTDAPQRVISTAADMLATYGLNATSIREVTKRAEAPFGSTYHHFPGGKQQVLAEATALAGSRIDAMLDEVLREGVVSGVSRFLALWRERLLKSDFHVGCPVLAAAVEEPIDGGADDAREAAGVAFTAWERRLAEAFIGEGHAPVQAQALATMLIASVEGAVAISRATRDIAAFDRVVERLEGLLR</sequence>
<organism evidence="6 7">
    <name type="scientific">Stenotrophomonas capsici</name>
    <dbReference type="NCBI Taxonomy" id="3110230"/>
    <lineage>
        <taxon>Bacteria</taxon>
        <taxon>Pseudomonadati</taxon>
        <taxon>Pseudomonadota</taxon>
        <taxon>Gammaproteobacteria</taxon>
        <taxon>Lysobacterales</taxon>
        <taxon>Lysobacteraceae</taxon>
        <taxon>Stenotrophomonas</taxon>
    </lineage>
</organism>
<feature type="domain" description="HTH tetR-type" evidence="5">
    <location>
        <begin position="6"/>
        <end position="66"/>
    </location>
</feature>
<evidence type="ECO:0000256" key="2">
    <source>
        <dbReference type="ARBA" id="ARBA00023125"/>
    </source>
</evidence>
<accession>A0ABU5V7L6</accession>
<reference evidence="6 7" key="1">
    <citation type="submission" date="2023-12" db="EMBL/GenBank/DDBJ databases">
        <title>Stenotrophomonas guangdongensis sp. nov., isolated from wilted pepper plants (Capsicum annuum).</title>
        <authorList>
            <person name="Qiu M."/>
            <person name="Li Y."/>
            <person name="Liu Q."/>
            <person name="Zhang X."/>
            <person name="Huang Y."/>
            <person name="Guo R."/>
            <person name="Hu M."/>
            <person name="Zhou J."/>
            <person name="Zhou X."/>
        </authorList>
    </citation>
    <scope>NUCLEOTIDE SEQUENCE [LARGE SCALE GENOMIC DNA]</scope>
    <source>
        <strain evidence="6 7">MH1</strain>
    </source>
</reference>
<dbReference type="PROSITE" id="PS50977">
    <property type="entry name" value="HTH_TETR_2"/>
    <property type="match status" value="1"/>
</dbReference>
<evidence type="ECO:0000256" key="4">
    <source>
        <dbReference type="PROSITE-ProRule" id="PRU00335"/>
    </source>
</evidence>
<keyword evidence="3" id="KW-0804">Transcription</keyword>
<proteinExistence type="predicted"/>
<protein>
    <submittedName>
        <fullName evidence="6">TetR/AcrR family transcriptional regulator</fullName>
    </submittedName>
</protein>
<evidence type="ECO:0000256" key="1">
    <source>
        <dbReference type="ARBA" id="ARBA00023015"/>
    </source>
</evidence>
<evidence type="ECO:0000256" key="3">
    <source>
        <dbReference type="ARBA" id="ARBA00023163"/>
    </source>
</evidence>
<gene>
    <name evidence="6" type="ORF">VA603_17605</name>
</gene>
<evidence type="ECO:0000313" key="7">
    <source>
        <dbReference type="Proteomes" id="UP001301653"/>
    </source>
</evidence>
<dbReference type="InterPro" id="IPR001647">
    <property type="entry name" value="HTH_TetR"/>
</dbReference>
<dbReference type="InterPro" id="IPR054156">
    <property type="entry name" value="YxaF_TetR_C"/>
</dbReference>